<reference evidence="4 5" key="1">
    <citation type="submission" date="2019-01" db="EMBL/GenBank/DDBJ databases">
        <title>Sequencing of cultivated peanut Arachis hypogaea provides insights into genome evolution and oil improvement.</title>
        <authorList>
            <person name="Chen X."/>
        </authorList>
    </citation>
    <scope>NUCLEOTIDE SEQUENCE [LARGE SCALE GENOMIC DNA]</scope>
    <source>
        <strain evidence="5">cv. Fuhuasheng</strain>
        <tissue evidence="4">Leaves</tissue>
    </source>
</reference>
<keyword evidence="2" id="KW-0472">Membrane</keyword>
<evidence type="ECO:0000256" key="2">
    <source>
        <dbReference type="SAM" id="Phobius"/>
    </source>
</evidence>
<feature type="region of interest" description="Disordered" evidence="1">
    <location>
        <begin position="266"/>
        <end position="294"/>
    </location>
</feature>
<dbReference type="PANTHER" id="PTHR12956">
    <property type="entry name" value="ALKALINE CERAMIDASE-RELATED"/>
    <property type="match status" value="1"/>
</dbReference>
<feature type="transmembrane region" description="Helical" evidence="2">
    <location>
        <begin position="119"/>
        <end position="142"/>
    </location>
</feature>
<evidence type="ECO:0000256" key="1">
    <source>
        <dbReference type="SAM" id="MobiDB-lite"/>
    </source>
</evidence>
<evidence type="ECO:0000259" key="3">
    <source>
        <dbReference type="Pfam" id="PF04765"/>
    </source>
</evidence>
<feature type="region of interest" description="Disordered" evidence="1">
    <location>
        <begin position="335"/>
        <end position="389"/>
    </location>
</feature>
<dbReference type="InterPro" id="IPR048354">
    <property type="entry name" value="TOD1_MUCI70_glycTrfase_dom"/>
</dbReference>
<feature type="domain" description="TOD1/MUCI70 glycosyltransferase-like" evidence="3">
    <location>
        <begin position="417"/>
        <end position="736"/>
    </location>
</feature>
<dbReference type="Proteomes" id="UP000289738">
    <property type="component" value="Chromosome B09"/>
</dbReference>
<dbReference type="EMBL" id="SDMP01000019">
    <property type="protein sequence ID" value="RYQ92910.1"/>
    <property type="molecule type" value="Genomic_DNA"/>
</dbReference>
<comment type="caution">
    <text evidence="4">The sequence shown here is derived from an EMBL/GenBank/DDBJ whole genome shotgun (WGS) entry which is preliminary data.</text>
</comment>
<evidence type="ECO:0000313" key="4">
    <source>
        <dbReference type="EMBL" id="RYQ92910.1"/>
    </source>
</evidence>
<accession>A0A444XT13</accession>
<keyword evidence="5" id="KW-1185">Reference proteome</keyword>
<dbReference type="PANTHER" id="PTHR12956:SF24">
    <property type="entry name" value="TRANSMEMBRANE PROTEIN (DUF616)"/>
    <property type="match status" value="1"/>
</dbReference>
<dbReference type="InterPro" id="IPR006852">
    <property type="entry name" value="TOD1_MUCI70"/>
</dbReference>
<dbReference type="AlphaFoldDB" id="A0A444XT13"/>
<feature type="region of interest" description="Disordered" evidence="1">
    <location>
        <begin position="175"/>
        <end position="218"/>
    </location>
</feature>
<feature type="compositionally biased region" description="Basic and acidic residues" evidence="1">
    <location>
        <begin position="184"/>
        <end position="200"/>
    </location>
</feature>
<sequence length="750" mass="85922">MGIGELQAIINDFTKRKKTLNHLHLSLASHSSALNHQESAAPSPLTAKPNQKFESLNKTSSWQRQSGMERFGVRGDPLYPNGGSPDHVAVGIRGGAVGVATHKQNRHRRSARSERGWRVPVPAILLFLFLVLVLTVVTFSYISREEISNGGDIADDSKAESDFLTNIPRIEKKVLEFGQGSGGHGRDSRYWDRDDRRRDDDYNEDMMKQTGGDTGDEKAEVVLLKKKKNDVKSSQGYSDTGVKRKGTGLYNEAGRHELRRYEEEYEASLKNAGRSGEGDGKMSHDSDLNKKNAMDDIDDDYDDFFDFHESEVDDSDNSKHVRGKVSSSNVVALDNGFQQESHDSFDAGTNDDDISEGDGGASFSNKRKASSSKKSQPETKRKSRHRKFSGSCEMKLLNSTTQLVEPLESRKFARFNLHYTETEEKPEGVEEWVPRFGGHQSLEERENSFFARDQNINCGFVRGPQGYPSTGFDLAEDDASYISRCHIAVISCIFGNSDRLRVPAYKTITRLSRKNVCFVMFTDEITVRTLTAEGHVPDRMGFIGFWKLVVVKNLPYDDMRRVGKIPKLLPHRLFPFARYSIWLDSKLRLQLDPYLILEYFLWRKGYEFAISNHYDRHCVWEEVAQNKKLNKYNHTVIDEQFAFYKADGLQRFNASDPNKLLPSNVPEGSFIIRAHTPMSNLFSCLWFNEVDRFTPRDQLSFAYTYQKLRRMNPDKPFHLNMFKDCERRHIAKLFRHRMDEKRRVAQKATE</sequence>
<feature type="compositionally biased region" description="Basic and acidic residues" evidence="1">
    <location>
        <begin position="276"/>
        <end position="294"/>
    </location>
</feature>
<dbReference type="Pfam" id="PF04765">
    <property type="entry name" value="TOD1_MUCI70"/>
    <property type="match status" value="1"/>
</dbReference>
<protein>
    <recommendedName>
        <fullName evidence="3">TOD1/MUCI70 glycosyltransferase-like domain-containing protein</fullName>
    </recommendedName>
</protein>
<gene>
    <name evidence="4" type="ORF">Ahy_B09g099149</name>
</gene>
<keyword evidence="2" id="KW-1133">Transmembrane helix</keyword>
<evidence type="ECO:0000313" key="5">
    <source>
        <dbReference type="Proteomes" id="UP000289738"/>
    </source>
</evidence>
<name>A0A444XT13_ARAHY</name>
<proteinExistence type="predicted"/>
<keyword evidence="2" id="KW-0812">Transmembrane</keyword>
<dbReference type="STRING" id="3818.A0A444XT13"/>
<organism evidence="4 5">
    <name type="scientific">Arachis hypogaea</name>
    <name type="common">Peanut</name>
    <dbReference type="NCBI Taxonomy" id="3818"/>
    <lineage>
        <taxon>Eukaryota</taxon>
        <taxon>Viridiplantae</taxon>
        <taxon>Streptophyta</taxon>
        <taxon>Embryophyta</taxon>
        <taxon>Tracheophyta</taxon>
        <taxon>Spermatophyta</taxon>
        <taxon>Magnoliopsida</taxon>
        <taxon>eudicotyledons</taxon>
        <taxon>Gunneridae</taxon>
        <taxon>Pentapetalae</taxon>
        <taxon>rosids</taxon>
        <taxon>fabids</taxon>
        <taxon>Fabales</taxon>
        <taxon>Fabaceae</taxon>
        <taxon>Papilionoideae</taxon>
        <taxon>50 kb inversion clade</taxon>
        <taxon>dalbergioids sensu lato</taxon>
        <taxon>Dalbergieae</taxon>
        <taxon>Pterocarpus clade</taxon>
        <taxon>Arachis</taxon>
    </lineage>
</organism>